<organism evidence="3">
    <name type="scientific">Microvirga ossetica</name>
    <dbReference type="NCBI Taxonomy" id="1882682"/>
    <lineage>
        <taxon>Bacteria</taxon>
        <taxon>Pseudomonadati</taxon>
        <taxon>Pseudomonadota</taxon>
        <taxon>Alphaproteobacteria</taxon>
        <taxon>Hyphomicrobiales</taxon>
        <taxon>Methylobacteriaceae</taxon>
        <taxon>Microvirga</taxon>
    </lineage>
</organism>
<feature type="domain" description="Plasmid replication protein C C-terminal" evidence="2">
    <location>
        <begin position="274"/>
        <end position="380"/>
    </location>
</feature>
<dbReference type="Pfam" id="PF03428">
    <property type="entry name" value="RP-C"/>
    <property type="match status" value="1"/>
</dbReference>
<evidence type="ECO:0000313" key="3">
    <source>
        <dbReference type="EMBL" id="ANY83911.1"/>
    </source>
</evidence>
<dbReference type="OrthoDB" id="7488837at2"/>
<dbReference type="RefSeq" id="WP_099514860.1">
    <property type="nucleotide sequence ID" value="NZ_CP016618.1"/>
</dbReference>
<dbReference type="InterPro" id="IPR047611">
    <property type="entry name" value="RepABC_RepC"/>
</dbReference>
<gene>
    <name evidence="3" type="ORF">BB934_35420</name>
</gene>
<dbReference type="EMBL" id="CP016618">
    <property type="protein sequence ID" value="ANY83911.1"/>
    <property type="molecule type" value="Genomic_DNA"/>
</dbReference>
<accession>A0A1B2EVB9</accession>
<evidence type="ECO:0000259" key="1">
    <source>
        <dbReference type="Pfam" id="PF03428"/>
    </source>
</evidence>
<proteinExistence type="predicted"/>
<dbReference type="KEGG" id="moc:BB934_35420"/>
<dbReference type="InterPro" id="IPR021760">
    <property type="entry name" value="RepC_C"/>
</dbReference>
<dbReference type="AlphaFoldDB" id="A0A1B2EVB9"/>
<dbReference type="NCBIfam" id="NF040974">
    <property type="entry name" value="RepABC_RepC"/>
    <property type="match status" value="1"/>
</dbReference>
<keyword evidence="3" id="KW-0614">Plasmid</keyword>
<dbReference type="InterPro" id="IPR005090">
    <property type="entry name" value="RepC_N"/>
</dbReference>
<evidence type="ECO:0000259" key="2">
    <source>
        <dbReference type="Pfam" id="PF11800"/>
    </source>
</evidence>
<name>A0A1B2EVB9_9HYPH</name>
<geneLocation type="plasmid" evidence="3">
    <name>unnamed3</name>
</geneLocation>
<feature type="domain" description="Plasmid replication protein C N-terminal" evidence="1">
    <location>
        <begin position="9"/>
        <end position="175"/>
    </location>
</feature>
<sequence length="384" mass="42780">MQIASSGGRRLRHAALAARELVLENGRTVTRKELSAAAREAAKALELRNGPRSVLSELVACWGEQEWERLLVWPSNDYLMSRTGLSERSVRYAFKVLIEQQLIVPKESPNGKRYAVKDLAGELVDAFGFDLTPVYARRGEWAERLIEMKQVQEARKRAFDEITIARRAAEEALRALAEHYPDLDRSDLEEQVKGLKARTPVRSTKAMPHAILDEWIALRMACEQAFLKAGNGGKDCRHTNNNNGSPSESCNKGFPKKAEAVRQSEQTSEHLSPELILEACPTLSDYGQPVRDLADLVSAGRYLRAALGAHESAWAEAVEDIGTVRAAIAVIYVLQLYEDDVAKNGGESRIKNPGGYFRALVRMIKAGKLDLGVELLAMRRRRMS</sequence>
<dbReference type="Pfam" id="PF11800">
    <property type="entry name" value="RP-C_C"/>
    <property type="match status" value="1"/>
</dbReference>
<protein>
    <submittedName>
        <fullName evidence="3">Replication protein C</fullName>
    </submittedName>
</protein>
<reference evidence="3" key="1">
    <citation type="submission" date="2016-07" db="EMBL/GenBank/DDBJ databases">
        <title>Microvirga ossetica sp. nov. a new species of rhizobia isolated from root nodules of the legume species Vicia alpestris Steven originated from North Ossetia region in the Caucasus.</title>
        <authorList>
            <person name="Safronova V.I."/>
            <person name="Kuznetsova I.G."/>
            <person name="Sazanova A.L."/>
            <person name="Belimov A."/>
            <person name="Andronov E."/>
            <person name="Osledkin Y.S."/>
            <person name="Onishchuk O.P."/>
            <person name="Kurchak O.N."/>
            <person name="Shaposhnikov A.I."/>
            <person name="Willems A."/>
            <person name="Tikhonovich I.A."/>
        </authorList>
    </citation>
    <scope>NUCLEOTIDE SEQUENCE [LARGE SCALE GENOMIC DNA]</scope>
    <source>
        <strain evidence="3">V5/3M</strain>
        <plasmid evidence="3">unnamed3</plasmid>
    </source>
</reference>